<keyword evidence="2" id="KW-1185">Reference proteome</keyword>
<protein>
    <submittedName>
        <fullName evidence="1">Uncharacterized protein</fullName>
    </submittedName>
</protein>
<dbReference type="EMBL" id="BDGG01000013">
    <property type="protein sequence ID" value="GAV06056.1"/>
    <property type="molecule type" value="Genomic_DNA"/>
</dbReference>
<evidence type="ECO:0000313" key="2">
    <source>
        <dbReference type="Proteomes" id="UP000186922"/>
    </source>
</evidence>
<name>A0A1D1VYM1_RAMVA</name>
<comment type="caution">
    <text evidence="1">The sequence shown here is derived from an EMBL/GenBank/DDBJ whole genome shotgun (WGS) entry which is preliminary data.</text>
</comment>
<evidence type="ECO:0000313" key="1">
    <source>
        <dbReference type="EMBL" id="GAV06056.1"/>
    </source>
</evidence>
<sequence>MTATVLTALSAYTAPMPNIQYSDPSLTALFHPLSGQKTTRLVYCSRAVVPVQPRLAYTCRPEILPKV</sequence>
<organism evidence="1 2">
    <name type="scientific">Ramazzottius varieornatus</name>
    <name type="common">Water bear</name>
    <name type="synonym">Tardigrade</name>
    <dbReference type="NCBI Taxonomy" id="947166"/>
    <lineage>
        <taxon>Eukaryota</taxon>
        <taxon>Metazoa</taxon>
        <taxon>Ecdysozoa</taxon>
        <taxon>Tardigrada</taxon>
        <taxon>Eutardigrada</taxon>
        <taxon>Parachela</taxon>
        <taxon>Hypsibioidea</taxon>
        <taxon>Ramazzottiidae</taxon>
        <taxon>Ramazzottius</taxon>
    </lineage>
</organism>
<accession>A0A1D1VYM1</accession>
<dbReference type="AlphaFoldDB" id="A0A1D1VYM1"/>
<reference evidence="1 2" key="1">
    <citation type="journal article" date="2016" name="Nat. Commun.">
        <title>Extremotolerant tardigrade genome and improved radiotolerance of human cultured cells by tardigrade-unique protein.</title>
        <authorList>
            <person name="Hashimoto T."/>
            <person name="Horikawa D.D."/>
            <person name="Saito Y."/>
            <person name="Kuwahara H."/>
            <person name="Kozuka-Hata H."/>
            <person name="Shin-I T."/>
            <person name="Minakuchi Y."/>
            <person name="Ohishi K."/>
            <person name="Motoyama A."/>
            <person name="Aizu T."/>
            <person name="Enomoto A."/>
            <person name="Kondo K."/>
            <person name="Tanaka S."/>
            <person name="Hara Y."/>
            <person name="Koshikawa S."/>
            <person name="Sagara H."/>
            <person name="Miura T."/>
            <person name="Yokobori S."/>
            <person name="Miyagawa K."/>
            <person name="Suzuki Y."/>
            <person name="Kubo T."/>
            <person name="Oyama M."/>
            <person name="Kohara Y."/>
            <person name="Fujiyama A."/>
            <person name="Arakawa K."/>
            <person name="Katayama T."/>
            <person name="Toyoda A."/>
            <person name="Kunieda T."/>
        </authorList>
    </citation>
    <scope>NUCLEOTIDE SEQUENCE [LARGE SCALE GENOMIC DNA]</scope>
    <source>
        <strain evidence="1 2">YOKOZUNA-1</strain>
    </source>
</reference>
<gene>
    <name evidence="1" type="primary">RvY_16095-1</name>
    <name evidence="1" type="synonym">RvY_16095.1</name>
    <name evidence="1" type="ORF">RvY_16095</name>
</gene>
<proteinExistence type="predicted"/>
<dbReference type="Proteomes" id="UP000186922">
    <property type="component" value="Unassembled WGS sequence"/>
</dbReference>